<sequence length="319" mass="37423">MAIIFLINFHFPGFNPLGRGYGLGLGPSNYQFSDYSTLIGTEFPFGRYRIGDYLSLFPIPSIDIYQRLSNLADIALTSDYHLCIRDRGELIDPEGKKIGEFTSWYLLEMITPRLRFNFKIFRYSRLSLSPGISILYNKSWTSGLQNESSETRKGYAPSLKGGLWLVNKNKDFQCGLIFSLPQSGVMVDSAYHDTVNIPESVTLTFRHRIRPFTVEFGYCYQYYREDYQEFPVENFYLSGGYEWDKKAVELGISRKNYMPSFYRYQQKYCGIFFGLIYHLRKIDLAVTPFYEFLYERYSPDEGMRLQYLRYGLRVEVGIY</sequence>
<gene>
    <name evidence="1" type="ORF">DRP53_02295</name>
</gene>
<dbReference type="EMBL" id="QNBE01000014">
    <property type="protein sequence ID" value="RKX71197.1"/>
    <property type="molecule type" value="Genomic_DNA"/>
</dbReference>
<evidence type="ECO:0000313" key="2">
    <source>
        <dbReference type="Proteomes" id="UP000268469"/>
    </source>
</evidence>
<dbReference type="Proteomes" id="UP000268469">
    <property type="component" value="Unassembled WGS sequence"/>
</dbReference>
<protein>
    <submittedName>
        <fullName evidence="1">Uncharacterized protein</fullName>
    </submittedName>
</protein>
<evidence type="ECO:0000313" key="1">
    <source>
        <dbReference type="EMBL" id="RKX71197.1"/>
    </source>
</evidence>
<organism evidence="1 2">
    <name type="scientific">candidate division WOR-3 bacterium</name>
    <dbReference type="NCBI Taxonomy" id="2052148"/>
    <lineage>
        <taxon>Bacteria</taxon>
        <taxon>Bacteria division WOR-3</taxon>
    </lineage>
</organism>
<name>A0A660SKF0_UNCW3</name>
<dbReference type="AlphaFoldDB" id="A0A660SKF0"/>
<comment type="caution">
    <text evidence="1">The sequence shown here is derived from an EMBL/GenBank/DDBJ whole genome shotgun (WGS) entry which is preliminary data.</text>
</comment>
<accession>A0A660SKF0</accession>
<proteinExistence type="predicted"/>
<reference evidence="1 2" key="1">
    <citation type="submission" date="2018-06" db="EMBL/GenBank/DDBJ databases">
        <title>Extensive metabolic versatility and redundancy in microbially diverse, dynamic hydrothermal sediments.</title>
        <authorList>
            <person name="Dombrowski N."/>
            <person name="Teske A."/>
            <person name="Baker B.J."/>
        </authorList>
    </citation>
    <scope>NUCLEOTIDE SEQUENCE [LARGE SCALE GENOMIC DNA]</scope>
    <source>
        <strain evidence="1">B36_G15</strain>
    </source>
</reference>